<evidence type="ECO:0000313" key="1">
    <source>
        <dbReference type="EMBL" id="GFY38514.1"/>
    </source>
</evidence>
<dbReference type="EMBL" id="BMAV01000900">
    <property type="protein sequence ID" value="GFY38514.1"/>
    <property type="molecule type" value="Genomic_DNA"/>
</dbReference>
<dbReference type="Proteomes" id="UP000886998">
    <property type="component" value="Unassembled WGS sequence"/>
</dbReference>
<name>A0A8X6WNT6_9ARAC</name>
<reference evidence="1" key="1">
    <citation type="submission" date="2020-08" db="EMBL/GenBank/DDBJ databases">
        <title>Multicomponent nature underlies the extraordinary mechanical properties of spider dragline silk.</title>
        <authorList>
            <person name="Kono N."/>
            <person name="Nakamura H."/>
            <person name="Mori M."/>
            <person name="Yoshida Y."/>
            <person name="Ohtoshi R."/>
            <person name="Malay A.D."/>
            <person name="Moran D.A.P."/>
            <person name="Tomita M."/>
            <person name="Numata K."/>
            <person name="Arakawa K."/>
        </authorList>
    </citation>
    <scope>NUCLEOTIDE SEQUENCE</scope>
</reference>
<proteinExistence type="predicted"/>
<dbReference type="AlphaFoldDB" id="A0A8X6WNT6"/>
<evidence type="ECO:0000313" key="2">
    <source>
        <dbReference type="Proteomes" id="UP000886998"/>
    </source>
</evidence>
<keyword evidence="2" id="KW-1185">Reference proteome</keyword>
<comment type="caution">
    <text evidence="1">The sequence shown here is derived from an EMBL/GenBank/DDBJ whole genome shotgun (WGS) entry which is preliminary data.</text>
</comment>
<sequence length="115" mass="13104">MAPISSSCHSSIVNYINSNLSIVLSLPSLPPPRERYLHYYPTVTVIQSLVVFSKSGLLLQTSSDNYQFERQPFEMELSSIFLNQSSEGDVISNCQFRNNFKKDFLLIGEERMVGY</sequence>
<accession>A0A8X6WNT6</accession>
<protein>
    <submittedName>
        <fullName evidence="1">Uncharacterized protein</fullName>
    </submittedName>
</protein>
<organism evidence="1 2">
    <name type="scientific">Trichonephila inaurata madagascariensis</name>
    <dbReference type="NCBI Taxonomy" id="2747483"/>
    <lineage>
        <taxon>Eukaryota</taxon>
        <taxon>Metazoa</taxon>
        <taxon>Ecdysozoa</taxon>
        <taxon>Arthropoda</taxon>
        <taxon>Chelicerata</taxon>
        <taxon>Arachnida</taxon>
        <taxon>Araneae</taxon>
        <taxon>Araneomorphae</taxon>
        <taxon>Entelegynae</taxon>
        <taxon>Araneoidea</taxon>
        <taxon>Nephilidae</taxon>
        <taxon>Trichonephila</taxon>
        <taxon>Trichonephila inaurata</taxon>
    </lineage>
</organism>
<gene>
    <name evidence="1" type="ORF">TNIN_108231</name>
</gene>